<reference evidence="2" key="2">
    <citation type="submission" date="2021-04" db="EMBL/GenBank/DDBJ databases">
        <authorList>
            <person name="Gilroy R."/>
        </authorList>
    </citation>
    <scope>NUCLEOTIDE SEQUENCE</scope>
    <source>
        <strain evidence="2">Gambia15-2214</strain>
    </source>
</reference>
<feature type="transmembrane region" description="Helical" evidence="1">
    <location>
        <begin position="79"/>
        <end position="103"/>
    </location>
</feature>
<evidence type="ECO:0000313" key="3">
    <source>
        <dbReference type="Proteomes" id="UP000823914"/>
    </source>
</evidence>
<comment type="caution">
    <text evidence="2">The sequence shown here is derived from an EMBL/GenBank/DDBJ whole genome shotgun (WGS) entry which is preliminary data.</text>
</comment>
<keyword evidence="1" id="KW-0812">Transmembrane</keyword>
<dbReference type="EMBL" id="JAHLFV010000163">
    <property type="protein sequence ID" value="MBU3850263.1"/>
    <property type="molecule type" value="Genomic_DNA"/>
</dbReference>
<name>A0A9E2P0R5_9SPIR</name>
<keyword evidence="1" id="KW-1133">Transmembrane helix</keyword>
<dbReference type="AlphaFoldDB" id="A0A9E2P0R5"/>
<feature type="transmembrane region" description="Helical" evidence="1">
    <location>
        <begin position="6"/>
        <end position="27"/>
    </location>
</feature>
<protein>
    <submittedName>
        <fullName evidence="2">Uncharacterized protein</fullName>
    </submittedName>
</protein>
<proteinExistence type="predicted"/>
<evidence type="ECO:0000256" key="1">
    <source>
        <dbReference type="SAM" id="Phobius"/>
    </source>
</evidence>
<accession>A0A9E2P0R5</accession>
<keyword evidence="1" id="KW-0472">Membrane</keyword>
<gene>
    <name evidence="2" type="ORF">IAA16_06830</name>
</gene>
<reference evidence="2" key="1">
    <citation type="journal article" date="2021" name="PeerJ">
        <title>Extensive microbial diversity within the chicken gut microbiome revealed by metagenomics and culture.</title>
        <authorList>
            <person name="Gilroy R."/>
            <person name="Ravi A."/>
            <person name="Getino M."/>
            <person name="Pursley I."/>
            <person name="Horton D.L."/>
            <person name="Alikhan N.F."/>
            <person name="Baker D."/>
            <person name="Gharbi K."/>
            <person name="Hall N."/>
            <person name="Watson M."/>
            <person name="Adriaenssens E.M."/>
            <person name="Foster-Nyarko E."/>
            <person name="Jarju S."/>
            <person name="Secka A."/>
            <person name="Antonio M."/>
            <person name="Oren A."/>
            <person name="Chaudhuri R.R."/>
            <person name="La Ragione R."/>
            <person name="Hildebrand F."/>
            <person name="Pallen M.J."/>
        </authorList>
    </citation>
    <scope>NUCLEOTIDE SEQUENCE</scope>
    <source>
        <strain evidence="2">Gambia15-2214</strain>
    </source>
</reference>
<organism evidence="2 3">
    <name type="scientific">Candidatus Treponema excrementipullorum</name>
    <dbReference type="NCBI Taxonomy" id="2838768"/>
    <lineage>
        <taxon>Bacteria</taxon>
        <taxon>Pseudomonadati</taxon>
        <taxon>Spirochaetota</taxon>
        <taxon>Spirochaetia</taxon>
        <taxon>Spirochaetales</taxon>
        <taxon>Treponemataceae</taxon>
        <taxon>Treponema</taxon>
    </lineage>
</organism>
<dbReference type="Proteomes" id="UP000823914">
    <property type="component" value="Unassembled WGS sequence"/>
</dbReference>
<evidence type="ECO:0000313" key="2">
    <source>
        <dbReference type="EMBL" id="MBU3850263.1"/>
    </source>
</evidence>
<sequence length="114" mass="13315">MVKHGIVFIVEFFIFIWCANSFAETLVHINQVTKEIGNASHEEYFNQIDTSEEYASESLPESQNQNSYEELKKEIKHDLIVFCSIIKAFVLMFLLAASLTLAINEWDKIMCWWC</sequence>